<dbReference type="OrthoDB" id="10259622at2759"/>
<dbReference type="GeneID" id="16068123"/>
<dbReference type="InParanoid" id="F2UTA1"/>
<proteinExistence type="predicted"/>
<evidence type="ECO:0000313" key="2">
    <source>
        <dbReference type="Proteomes" id="UP000007799"/>
    </source>
</evidence>
<dbReference type="KEGG" id="sre:PTSG_13184"/>
<evidence type="ECO:0000313" key="1">
    <source>
        <dbReference type="EMBL" id="EGD81857.1"/>
    </source>
</evidence>
<accession>F2UTA1</accession>
<gene>
    <name evidence="1" type="ORF">PTSG_13184</name>
</gene>
<reference evidence="1" key="1">
    <citation type="submission" date="2009-08" db="EMBL/GenBank/DDBJ databases">
        <title>Annotation of Salpingoeca rosetta.</title>
        <authorList>
            <consortium name="The Broad Institute Genome Sequencing Platform"/>
            <person name="Russ C."/>
            <person name="Cuomo C."/>
            <person name="Burger G."/>
            <person name="Gray M.W."/>
            <person name="Holland P.W.H."/>
            <person name="King N."/>
            <person name="Lang F.B.F."/>
            <person name="Roger A.J."/>
            <person name="Ruiz-Trillo I."/>
            <person name="Young S.K."/>
            <person name="Zeng Q."/>
            <person name="Gargeya S."/>
            <person name="Alvarado L."/>
            <person name="Berlin A."/>
            <person name="Chapman S.B."/>
            <person name="Chen Z."/>
            <person name="Freedman E."/>
            <person name="Gellesch M."/>
            <person name="Goldberg J."/>
            <person name="Griggs A."/>
            <person name="Gujja S."/>
            <person name="Heilman E."/>
            <person name="Heiman D."/>
            <person name="Howarth C."/>
            <person name="Mehta T."/>
            <person name="Neiman D."/>
            <person name="Pearson M."/>
            <person name="Roberts A."/>
            <person name="Saif S."/>
            <person name="Shea T."/>
            <person name="Shenoy N."/>
            <person name="Sisk P."/>
            <person name="Stolte C."/>
            <person name="Sykes S."/>
            <person name="White J."/>
            <person name="Yandava C."/>
            <person name="Haas B."/>
            <person name="Nusbaum C."/>
            <person name="Birren B."/>
        </authorList>
    </citation>
    <scope>NUCLEOTIDE SEQUENCE [LARGE SCALE GENOMIC DNA]</scope>
    <source>
        <strain evidence="1">ATCC 50818</strain>
    </source>
</reference>
<dbReference type="Proteomes" id="UP000007799">
    <property type="component" value="Unassembled WGS sequence"/>
</dbReference>
<evidence type="ECO:0008006" key="3">
    <source>
        <dbReference type="Google" id="ProtNLM"/>
    </source>
</evidence>
<dbReference type="Gene3D" id="3.30.420.40">
    <property type="match status" value="1"/>
</dbReference>
<dbReference type="RefSeq" id="XP_004987605.1">
    <property type="nucleotide sequence ID" value="XM_004987548.1"/>
</dbReference>
<organism evidence="2">
    <name type="scientific">Salpingoeca rosetta (strain ATCC 50818 / BSB-021)</name>
    <dbReference type="NCBI Taxonomy" id="946362"/>
    <lineage>
        <taxon>Eukaryota</taxon>
        <taxon>Choanoflagellata</taxon>
        <taxon>Craspedida</taxon>
        <taxon>Salpingoecidae</taxon>
        <taxon>Salpingoeca</taxon>
    </lineage>
</organism>
<sequence>MAMRGGWRVAARRWREVTAATGVARQNRVPHREYSKQARPLVLGIESTFDDTGVCILDSTGHVLGESLLSQREHHVK</sequence>
<dbReference type="AlphaFoldDB" id="F2UTA1"/>
<name>F2UTA1_SALR5</name>
<keyword evidence="2" id="KW-1185">Reference proteome</keyword>
<dbReference type="EMBL" id="GL833007">
    <property type="protein sequence ID" value="EGD81857.1"/>
    <property type="molecule type" value="Genomic_DNA"/>
</dbReference>
<protein>
    <recommendedName>
        <fullName evidence="3">Gcp-like domain-containing protein</fullName>
    </recommendedName>
</protein>